<dbReference type="GO" id="GO:0042597">
    <property type="term" value="C:periplasmic space"/>
    <property type="evidence" value="ECO:0007669"/>
    <property type="project" value="UniProtKB-SubCell"/>
</dbReference>
<feature type="coiled-coil region" evidence="7">
    <location>
        <begin position="83"/>
        <end position="210"/>
    </location>
</feature>
<dbReference type="SUPFAM" id="SSF111369">
    <property type="entry name" value="HlyD-like secretion proteins"/>
    <property type="match status" value="2"/>
</dbReference>
<dbReference type="InterPro" id="IPR058792">
    <property type="entry name" value="Beta-barrel_RND_2"/>
</dbReference>
<comment type="similarity">
    <text evidence="3">Belongs to the UPF0194 family.</text>
</comment>
<dbReference type="GO" id="GO:0022857">
    <property type="term" value="F:transmembrane transporter activity"/>
    <property type="evidence" value="ECO:0007669"/>
    <property type="project" value="InterPro"/>
</dbReference>
<evidence type="ECO:0000256" key="2">
    <source>
        <dbReference type="ARBA" id="ARBA00009477"/>
    </source>
</evidence>
<evidence type="ECO:0000259" key="9">
    <source>
        <dbReference type="Pfam" id="PF25954"/>
    </source>
</evidence>
<dbReference type="PANTHER" id="PTHR32347:SF29">
    <property type="entry name" value="UPF0194 MEMBRANE PROTEIN YBHG"/>
    <property type="match status" value="1"/>
</dbReference>
<dbReference type="FunFam" id="2.40.30.170:FF:000010">
    <property type="entry name" value="Efflux RND transporter periplasmic adaptor subunit"/>
    <property type="match status" value="1"/>
</dbReference>
<keyword evidence="11" id="KW-1185">Reference proteome</keyword>
<dbReference type="Gene3D" id="2.40.30.170">
    <property type="match status" value="1"/>
</dbReference>
<name>A0A3N4UEI7_9BURK</name>
<dbReference type="GO" id="GO:0016020">
    <property type="term" value="C:membrane"/>
    <property type="evidence" value="ECO:0007669"/>
    <property type="project" value="InterPro"/>
</dbReference>
<feature type="region of interest" description="Disordered" evidence="8">
    <location>
        <begin position="382"/>
        <end position="411"/>
    </location>
</feature>
<sequence>MKWGLGAAAVLVVLAAVALGTTRGVPVRTVAVTRGAIAQSVVATGRVEASARIDLGSEVTATVREVRVREGDRVRAGQVLVRLSDDEARAALAQAEAALLEARERAREQSGVTAPVSAQALAQAEANLKTAEREAERARALVAQGFFAPQKADEAERALANARSALEAARVQARANAPGEVGARLVRTRVEQAESALAAARARLARLNLASPVDAMVLTRHVEPGSMAQPGRALLGLAAEGPLRIDAAIDEKNLRLVSVGMAAQAVADAYPGQSFAATVSWIAPAVDAQRGTVPVRLAVPQPPGFLRPDMTVSVEILGGEKKDALVLSAAAVRDADREAPWVLVVQEGRAARVPVKLGLRGIGAVEITEGLAEGARVIPQTEKAAPGDRVREVARSDAQRPMDVPQGMISR</sequence>
<evidence type="ECO:0000256" key="3">
    <source>
        <dbReference type="ARBA" id="ARBA00010602"/>
    </source>
</evidence>
<dbReference type="PANTHER" id="PTHR32347">
    <property type="entry name" value="EFFLUX SYSTEM COMPONENT YKNX-RELATED"/>
    <property type="match status" value="1"/>
</dbReference>
<reference evidence="10 11" key="1">
    <citation type="submission" date="2018-11" db="EMBL/GenBank/DDBJ databases">
        <title>Genomic Encyclopedia of Type Strains, Phase IV (KMG-IV): sequencing the most valuable type-strain genomes for metagenomic binning, comparative biology and taxonomic classification.</title>
        <authorList>
            <person name="Goeker M."/>
        </authorList>
    </citation>
    <scope>NUCLEOTIDE SEQUENCE [LARGE SCALE GENOMIC DNA]</scope>
    <source>
        <strain evidence="10 11">DSM 101684</strain>
    </source>
</reference>
<evidence type="ECO:0000313" key="11">
    <source>
        <dbReference type="Proteomes" id="UP000272193"/>
    </source>
</evidence>
<comment type="subcellular location">
    <subcellularLocation>
        <location evidence="1">Periplasm</location>
    </subcellularLocation>
</comment>
<dbReference type="InterPro" id="IPR006143">
    <property type="entry name" value="RND_pump_MFP"/>
</dbReference>
<dbReference type="AlphaFoldDB" id="A0A3N4UEI7"/>
<evidence type="ECO:0000256" key="6">
    <source>
        <dbReference type="ARBA" id="ARBA00023054"/>
    </source>
</evidence>
<evidence type="ECO:0000256" key="7">
    <source>
        <dbReference type="SAM" id="Coils"/>
    </source>
</evidence>
<dbReference type="InterPro" id="IPR050465">
    <property type="entry name" value="UPF0194_transport"/>
</dbReference>
<feature type="compositionally biased region" description="Basic and acidic residues" evidence="8">
    <location>
        <begin position="385"/>
        <end position="400"/>
    </location>
</feature>
<dbReference type="Gene3D" id="2.40.50.100">
    <property type="match status" value="1"/>
</dbReference>
<dbReference type="EMBL" id="RKQL01000004">
    <property type="protein sequence ID" value="RPE66885.1"/>
    <property type="molecule type" value="Genomic_DNA"/>
</dbReference>
<evidence type="ECO:0000256" key="1">
    <source>
        <dbReference type="ARBA" id="ARBA00004418"/>
    </source>
</evidence>
<dbReference type="Pfam" id="PF25954">
    <property type="entry name" value="Beta-barrel_RND_2"/>
    <property type="match status" value="1"/>
</dbReference>
<gene>
    <name evidence="10" type="ORF">EDC62_1959</name>
</gene>
<keyword evidence="4" id="KW-0732">Signal</keyword>
<proteinExistence type="inferred from homology"/>
<dbReference type="NCBIfam" id="TIGR01730">
    <property type="entry name" value="RND_mfp"/>
    <property type="match status" value="1"/>
</dbReference>
<evidence type="ECO:0000256" key="4">
    <source>
        <dbReference type="ARBA" id="ARBA00022729"/>
    </source>
</evidence>
<evidence type="ECO:0000256" key="5">
    <source>
        <dbReference type="ARBA" id="ARBA00022764"/>
    </source>
</evidence>
<keyword evidence="6 7" id="KW-0175">Coiled coil</keyword>
<dbReference type="PRINTS" id="PR01490">
    <property type="entry name" value="RTXTOXIND"/>
</dbReference>
<evidence type="ECO:0000256" key="8">
    <source>
        <dbReference type="SAM" id="MobiDB-lite"/>
    </source>
</evidence>
<dbReference type="Proteomes" id="UP000272193">
    <property type="component" value="Unassembled WGS sequence"/>
</dbReference>
<comment type="similarity">
    <text evidence="2">Belongs to the membrane fusion protein (MFP) (TC 8.A.1) family.</text>
</comment>
<keyword evidence="5" id="KW-0574">Periplasm</keyword>
<comment type="caution">
    <text evidence="10">The sequence shown here is derived from an EMBL/GenBank/DDBJ whole genome shotgun (WGS) entry which is preliminary data.</text>
</comment>
<organism evidence="10 11">
    <name type="scientific">Tibeticola sediminis</name>
    <dbReference type="NCBI Taxonomy" id="1917811"/>
    <lineage>
        <taxon>Bacteria</taxon>
        <taxon>Pseudomonadati</taxon>
        <taxon>Pseudomonadota</taxon>
        <taxon>Betaproteobacteria</taxon>
        <taxon>Burkholderiales</taxon>
        <taxon>Comamonadaceae</taxon>
        <taxon>Tibeticola</taxon>
    </lineage>
</organism>
<evidence type="ECO:0000313" key="10">
    <source>
        <dbReference type="EMBL" id="RPE66885.1"/>
    </source>
</evidence>
<accession>A0A3N4UEI7</accession>
<dbReference type="Gene3D" id="2.40.420.20">
    <property type="match status" value="1"/>
</dbReference>
<feature type="domain" description="CusB-like beta-barrel" evidence="9">
    <location>
        <begin position="245"/>
        <end position="316"/>
    </location>
</feature>
<protein>
    <submittedName>
        <fullName evidence="10">HlyD family secretion protein</fullName>
    </submittedName>
</protein>